<dbReference type="Proteomes" id="UP000885672">
    <property type="component" value="Unassembled WGS sequence"/>
</dbReference>
<comment type="caution">
    <text evidence="1">The sequence shown here is derived from an EMBL/GenBank/DDBJ whole genome shotgun (WGS) entry which is preliminary data.</text>
</comment>
<protein>
    <submittedName>
        <fullName evidence="1">Uncharacterized protein</fullName>
    </submittedName>
</protein>
<dbReference type="AlphaFoldDB" id="A0A7V0T5K7"/>
<evidence type="ECO:0000313" key="1">
    <source>
        <dbReference type="EMBL" id="HDQ99356.1"/>
    </source>
</evidence>
<gene>
    <name evidence="1" type="ORF">ENN51_03610</name>
</gene>
<dbReference type="EMBL" id="DSBX01000139">
    <property type="protein sequence ID" value="HDQ99356.1"/>
    <property type="molecule type" value="Genomic_DNA"/>
</dbReference>
<reference evidence="1" key="1">
    <citation type="journal article" date="2020" name="mSystems">
        <title>Genome- and Community-Level Interaction Insights into Carbon Utilization and Element Cycling Functions of Hydrothermarchaeota in Hydrothermal Sediment.</title>
        <authorList>
            <person name="Zhou Z."/>
            <person name="Liu Y."/>
            <person name="Xu W."/>
            <person name="Pan J."/>
            <person name="Luo Z.H."/>
            <person name="Li M."/>
        </authorList>
    </citation>
    <scope>NUCLEOTIDE SEQUENCE [LARGE SCALE GENOMIC DNA]</scope>
    <source>
        <strain evidence="1">SpSt-1182</strain>
    </source>
</reference>
<accession>A0A7V0T5K7</accession>
<organism evidence="1">
    <name type="scientific">candidate division WOR-3 bacterium</name>
    <dbReference type="NCBI Taxonomy" id="2052148"/>
    <lineage>
        <taxon>Bacteria</taxon>
        <taxon>Bacteria division WOR-3</taxon>
    </lineage>
</organism>
<name>A0A7V0T5K7_UNCW3</name>
<sequence length="127" mass="13645">MREELGKARALLDSASATLGQLRADADSLEAVGRQLETGRRYDLSVLQAALNDALGDFRAQQREFAGMLDNAILAVDAVLSGDGNGAVLKSEVASGYRARTVSRSRVIARRREALTTAVRRLGGWSQ</sequence>
<proteinExistence type="predicted"/>